<dbReference type="OrthoDB" id="9775208at2"/>
<dbReference type="HOGENOM" id="CLU_775472_0_0_6"/>
<dbReference type="GO" id="GO:0016757">
    <property type="term" value="F:glycosyltransferase activity"/>
    <property type="evidence" value="ECO:0007669"/>
    <property type="project" value="InterPro"/>
</dbReference>
<dbReference type="InterPro" id="IPR001296">
    <property type="entry name" value="Glyco_trans_1"/>
</dbReference>
<dbReference type="PANTHER" id="PTHR46401:SF2">
    <property type="entry name" value="GLYCOSYLTRANSFERASE WBBK-RELATED"/>
    <property type="match status" value="1"/>
</dbReference>
<dbReference type="EMBL" id="AAOE01000029">
    <property type="protein sequence ID" value="EAR07896.1"/>
    <property type="molecule type" value="Genomic_DNA"/>
</dbReference>
<sequence>MKVGFFVYNFFGYSGASTQAQKIAKSVNCDVIVFNHCNGSYSCSVVDGLTIVTLPKSKFLKIFYILYHCIRNRVSILHLHGFFVHGLLLAKFMKFRVVLKTTLLGGDDFDSLKKRYPEWLFRFLIGAVNRNVVLSSELMNINAKHIDPKAIVAIANCVKNTIEIDLNSKENLFCYVGLICERKRTKESIRYFLKNYADIPGAKFVLCGPLKNDGTISELDDNYITECIDLAKSSSYADSIEFLGMVSSDQVEEIFTKAKALLFFSDKEGMPNVVLEAMSRNCVPITRSMYGVMQEIWGEQSKFILNTLDESISIEEVDLAINKKICVERVKQAFSLEVVSSNYDQLYESIANES</sequence>
<feature type="domain" description="Glycosyl transferase family 1" evidence="2">
    <location>
        <begin position="165"/>
        <end position="311"/>
    </location>
</feature>
<dbReference type="Pfam" id="PF00534">
    <property type="entry name" value="Glycos_transf_1"/>
    <property type="match status" value="1"/>
</dbReference>
<dbReference type="STRING" id="314283.MED297_15240"/>
<name>A4BIW3_9GAMM</name>
<gene>
    <name evidence="3" type="ORF">MED297_15240</name>
</gene>
<keyword evidence="4" id="KW-1185">Reference proteome</keyword>
<comment type="caution">
    <text evidence="3">The sequence shown here is derived from an EMBL/GenBank/DDBJ whole genome shotgun (WGS) entry which is preliminary data.</text>
</comment>
<dbReference type="SUPFAM" id="SSF53756">
    <property type="entry name" value="UDP-Glycosyltransferase/glycogen phosphorylase"/>
    <property type="match status" value="1"/>
</dbReference>
<evidence type="ECO:0000313" key="4">
    <source>
        <dbReference type="Proteomes" id="UP000005953"/>
    </source>
</evidence>
<keyword evidence="1 3" id="KW-0808">Transferase</keyword>
<dbReference type="AlphaFoldDB" id="A4BIW3"/>
<evidence type="ECO:0000259" key="2">
    <source>
        <dbReference type="Pfam" id="PF00534"/>
    </source>
</evidence>
<dbReference type="PANTHER" id="PTHR46401">
    <property type="entry name" value="GLYCOSYLTRANSFERASE WBBK-RELATED"/>
    <property type="match status" value="1"/>
</dbReference>
<protein>
    <submittedName>
        <fullName evidence="3">Glycosyl transferase, group 1 family protein</fullName>
    </submittedName>
</protein>
<proteinExistence type="predicted"/>
<dbReference type="GO" id="GO:0009103">
    <property type="term" value="P:lipopolysaccharide biosynthetic process"/>
    <property type="evidence" value="ECO:0007669"/>
    <property type="project" value="TreeGrafter"/>
</dbReference>
<dbReference type="CDD" id="cd03801">
    <property type="entry name" value="GT4_PimA-like"/>
    <property type="match status" value="1"/>
</dbReference>
<organism evidence="3 4">
    <name type="scientific">Reinekea blandensis MED297</name>
    <dbReference type="NCBI Taxonomy" id="314283"/>
    <lineage>
        <taxon>Bacteria</taxon>
        <taxon>Pseudomonadati</taxon>
        <taxon>Pseudomonadota</taxon>
        <taxon>Gammaproteobacteria</taxon>
        <taxon>Oceanospirillales</taxon>
        <taxon>Saccharospirillaceae</taxon>
        <taxon>Reinekea</taxon>
    </lineage>
</organism>
<reference evidence="3 4" key="1">
    <citation type="submission" date="2006-02" db="EMBL/GenBank/DDBJ databases">
        <authorList>
            <person name="Pinhassi J."/>
            <person name="Pedros-Alio C."/>
            <person name="Ferriera S."/>
            <person name="Johnson J."/>
            <person name="Kravitz S."/>
            <person name="Halpern A."/>
            <person name="Remington K."/>
            <person name="Beeson K."/>
            <person name="Tran B."/>
            <person name="Rogers Y.-H."/>
            <person name="Friedman R."/>
            <person name="Venter J.C."/>
        </authorList>
    </citation>
    <scope>NUCLEOTIDE SEQUENCE [LARGE SCALE GENOMIC DNA]</scope>
    <source>
        <strain evidence="3 4">MED297</strain>
    </source>
</reference>
<dbReference type="RefSeq" id="WP_008043146.1">
    <property type="nucleotide sequence ID" value="NZ_CH724150.1"/>
</dbReference>
<evidence type="ECO:0000256" key="1">
    <source>
        <dbReference type="ARBA" id="ARBA00022679"/>
    </source>
</evidence>
<evidence type="ECO:0000313" key="3">
    <source>
        <dbReference type="EMBL" id="EAR07896.1"/>
    </source>
</evidence>
<dbReference type="Proteomes" id="UP000005953">
    <property type="component" value="Unassembled WGS sequence"/>
</dbReference>
<dbReference type="Gene3D" id="3.40.50.2000">
    <property type="entry name" value="Glycogen Phosphorylase B"/>
    <property type="match status" value="2"/>
</dbReference>
<accession>A4BIW3</accession>